<reference evidence="3 4" key="1">
    <citation type="journal article" date="2021" name="Environ. Microbiol.">
        <title>Genetic insights into the dark matter of the mammalian gut microbiota through targeted genome reconstruction.</title>
        <authorList>
            <person name="Lugli G.A."/>
            <person name="Alessandri G."/>
            <person name="Milani C."/>
            <person name="Viappiani A."/>
            <person name="Fontana F."/>
            <person name="Tarracchini C."/>
            <person name="Mancabelli L."/>
            <person name="Argentini C."/>
            <person name="Ruiz L."/>
            <person name="Margolles A."/>
            <person name="van Sinderen D."/>
            <person name="Turroni F."/>
            <person name="Ventura M."/>
        </authorList>
    </citation>
    <scope>NUCLEOTIDE SEQUENCE [LARGE SCALE GENOMIC DNA]</scope>
    <source>
        <strain evidence="3 4">MA2</strain>
    </source>
</reference>
<proteinExistence type="predicted"/>
<dbReference type="Proteomes" id="UP000773064">
    <property type="component" value="Unassembled WGS sequence"/>
</dbReference>
<sequence length="416" mass="43048">MTDENMTPGTHPALRMTLRGVVSEAWRDLITGTTHACTLALCAASLILLLAGADWLTVSSIQRQVDGYVAAGGSTWILQYDNHIDGAACDRLSSLDGVQAAGALREGGAKLTFAALSSTGVPTYEVTAGAMDVFALSTTGTDDGTAQPATRRADGTGKTSGTAADASADAASDDSPDGSWAGGVMLSAEAAKPFGAAAGTTLALRDGRELTVADVFDWPDDGRKSGFSYAALTPVPADDAKPFGQCWVRAWPEPEGIESLLRLASDRVATGADQTRPMISRLNTSKGSVMDGDAMFAGRLTAYAPWIALAGGLLLGLVAARSRRLELASALHCGVPKSALVAQMLIETCAWTIAGALITSPLLAWIWAANDLADARSIVGTLLRVPVAASVGVLAGTLAAVLATRESHLLRYFKNR</sequence>
<keyword evidence="2" id="KW-0812">Transmembrane</keyword>
<feature type="transmembrane region" description="Helical" evidence="2">
    <location>
        <begin position="387"/>
        <end position="404"/>
    </location>
</feature>
<keyword evidence="4" id="KW-1185">Reference proteome</keyword>
<keyword evidence="2" id="KW-0472">Membrane</keyword>
<evidence type="ECO:0000313" key="3">
    <source>
        <dbReference type="EMBL" id="MBT1172066.1"/>
    </source>
</evidence>
<protein>
    <recommendedName>
        <fullName evidence="5">ABC transporter permease</fullName>
    </recommendedName>
</protein>
<dbReference type="EMBL" id="JAFEJS010000001">
    <property type="protein sequence ID" value="MBT1172066.1"/>
    <property type="molecule type" value="Genomic_DNA"/>
</dbReference>
<feature type="transmembrane region" description="Helical" evidence="2">
    <location>
        <begin position="340"/>
        <end position="367"/>
    </location>
</feature>
<organism evidence="3 4">
    <name type="scientific">Bifidobacterium santillanense</name>
    <dbReference type="NCBI Taxonomy" id="2809028"/>
    <lineage>
        <taxon>Bacteria</taxon>
        <taxon>Bacillati</taxon>
        <taxon>Actinomycetota</taxon>
        <taxon>Actinomycetes</taxon>
        <taxon>Bifidobacteriales</taxon>
        <taxon>Bifidobacteriaceae</taxon>
        <taxon>Bifidobacterium</taxon>
    </lineage>
</organism>
<evidence type="ECO:0000256" key="1">
    <source>
        <dbReference type="SAM" id="MobiDB-lite"/>
    </source>
</evidence>
<feature type="compositionally biased region" description="Low complexity" evidence="1">
    <location>
        <begin position="156"/>
        <end position="170"/>
    </location>
</feature>
<gene>
    <name evidence="3" type="ORF">JS528_01550</name>
</gene>
<evidence type="ECO:0008006" key="5">
    <source>
        <dbReference type="Google" id="ProtNLM"/>
    </source>
</evidence>
<feature type="transmembrane region" description="Helical" evidence="2">
    <location>
        <begin position="303"/>
        <end position="320"/>
    </location>
</feature>
<feature type="region of interest" description="Disordered" evidence="1">
    <location>
        <begin position="141"/>
        <end position="177"/>
    </location>
</feature>
<name>A0ABS5UME8_9BIFI</name>
<evidence type="ECO:0000256" key="2">
    <source>
        <dbReference type="SAM" id="Phobius"/>
    </source>
</evidence>
<dbReference type="RefSeq" id="WP_214357338.1">
    <property type="nucleotide sequence ID" value="NZ_JAFEJS010000001.1"/>
</dbReference>
<evidence type="ECO:0000313" key="4">
    <source>
        <dbReference type="Proteomes" id="UP000773064"/>
    </source>
</evidence>
<accession>A0ABS5UME8</accession>
<keyword evidence="2" id="KW-1133">Transmembrane helix</keyword>
<comment type="caution">
    <text evidence="3">The sequence shown here is derived from an EMBL/GenBank/DDBJ whole genome shotgun (WGS) entry which is preliminary data.</text>
</comment>